<feature type="region of interest" description="Disordered" evidence="1">
    <location>
        <begin position="48"/>
        <end position="68"/>
    </location>
</feature>
<dbReference type="RefSeq" id="WP_054966286.1">
    <property type="nucleotide sequence ID" value="NZ_FMUN01000001.1"/>
</dbReference>
<name>A0A0P9EP53_9GAMM</name>
<evidence type="ECO:0000256" key="1">
    <source>
        <dbReference type="SAM" id="MobiDB-lite"/>
    </source>
</evidence>
<organism evidence="2 3">
    <name type="scientific">Thiohalorhabdus denitrificans</name>
    <dbReference type="NCBI Taxonomy" id="381306"/>
    <lineage>
        <taxon>Bacteria</taxon>
        <taxon>Pseudomonadati</taxon>
        <taxon>Pseudomonadota</taxon>
        <taxon>Gammaproteobacteria</taxon>
        <taxon>Thiohalorhabdales</taxon>
        <taxon>Thiohalorhabdaceae</taxon>
        <taxon>Thiohalorhabdus</taxon>
    </lineage>
</organism>
<dbReference type="Proteomes" id="UP000183104">
    <property type="component" value="Unassembled WGS sequence"/>
</dbReference>
<dbReference type="EMBL" id="FMUN01000001">
    <property type="protein sequence ID" value="SCX82596.1"/>
    <property type="molecule type" value="Genomic_DNA"/>
</dbReference>
<evidence type="ECO:0000313" key="2">
    <source>
        <dbReference type="EMBL" id="SCX82596.1"/>
    </source>
</evidence>
<reference evidence="3" key="1">
    <citation type="submission" date="2016-10" db="EMBL/GenBank/DDBJ databases">
        <authorList>
            <person name="Varghese N."/>
        </authorList>
    </citation>
    <scope>NUCLEOTIDE SEQUENCE [LARGE SCALE GENOMIC DNA]</scope>
    <source>
        <strain evidence="3">HL 19</strain>
    </source>
</reference>
<keyword evidence="3" id="KW-1185">Reference proteome</keyword>
<feature type="compositionally biased region" description="Low complexity" evidence="1">
    <location>
        <begin position="52"/>
        <end position="68"/>
    </location>
</feature>
<accession>A0A0P9EP53</accession>
<dbReference type="STRING" id="381306.AN478_09085"/>
<proteinExistence type="predicted"/>
<sequence>MATLNELDEVLRETVERLAALGEGDSEITDRYRNKALAQVSTLRTNLALEAGSRTRPPGSGRSGDPSS</sequence>
<protein>
    <submittedName>
        <fullName evidence="2">Uncharacterized protein</fullName>
    </submittedName>
</protein>
<gene>
    <name evidence="2" type="ORF">SAMN05661077_0586</name>
</gene>
<evidence type="ECO:0000313" key="3">
    <source>
        <dbReference type="Proteomes" id="UP000183104"/>
    </source>
</evidence>
<dbReference type="AlphaFoldDB" id="A0A0P9EP53"/>